<dbReference type="InterPro" id="IPR050366">
    <property type="entry name" value="BP-dependent_transpt_permease"/>
</dbReference>
<dbReference type="EMBL" id="AP021879">
    <property type="protein sequence ID" value="BBO89607.1"/>
    <property type="molecule type" value="Genomic_DNA"/>
</dbReference>
<evidence type="ECO:0000256" key="6">
    <source>
        <dbReference type="ARBA" id="ARBA00023136"/>
    </source>
</evidence>
<dbReference type="GO" id="GO:0005886">
    <property type="term" value="C:plasma membrane"/>
    <property type="evidence" value="ECO:0007669"/>
    <property type="project" value="UniProtKB-SubCell"/>
</dbReference>
<keyword evidence="11" id="KW-1185">Reference proteome</keyword>
<dbReference type="PANTHER" id="PTHR43386">
    <property type="entry name" value="OLIGOPEPTIDE TRANSPORT SYSTEM PERMEASE PROTEIN APPC"/>
    <property type="match status" value="1"/>
</dbReference>
<dbReference type="PROSITE" id="PS50928">
    <property type="entry name" value="ABC_TM1"/>
    <property type="match status" value="1"/>
</dbReference>
<evidence type="ECO:0000259" key="9">
    <source>
        <dbReference type="PROSITE" id="PS50928"/>
    </source>
</evidence>
<reference evidence="10 11" key="1">
    <citation type="submission" date="2019-11" db="EMBL/GenBank/DDBJ databases">
        <title>Comparative genomics of hydrocarbon-degrading Desulfosarcina strains.</title>
        <authorList>
            <person name="Watanabe M."/>
            <person name="Kojima H."/>
            <person name="Fukui M."/>
        </authorList>
    </citation>
    <scope>NUCLEOTIDE SEQUENCE [LARGE SCALE GENOMIC DNA]</scope>
    <source>
        <strain evidence="11">oXyS1</strain>
    </source>
</reference>
<dbReference type="Pfam" id="PF00528">
    <property type="entry name" value="BPD_transp_1"/>
    <property type="match status" value="1"/>
</dbReference>
<dbReference type="InterPro" id="IPR000515">
    <property type="entry name" value="MetI-like"/>
</dbReference>
<dbReference type="NCBIfam" id="NF045474">
    <property type="entry name" value="Opp2C"/>
    <property type="match status" value="1"/>
</dbReference>
<evidence type="ECO:0000256" key="8">
    <source>
        <dbReference type="RuleBase" id="RU363032"/>
    </source>
</evidence>
<protein>
    <submittedName>
        <fullName evidence="10">Glutathione ABC transporter permease GsiD</fullName>
    </submittedName>
</protein>
<keyword evidence="4 8" id="KW-0812">Transmembrane</keyword>
<keyword evidence="5 8" id="KW-1133">Transmembrane helix</keyword>
<feature type="transmembrane region" description="Helical" evidence="8">
    <location>
        <begin position="47"/>
        <end position="74"/>
    </location>
</feature>
<organism evidence="10 11">
    <name type="scientific">Desulfosarcina ovata subsp. ovata</name>
    <dbReference type="NCBI Taxonomy" id="2752305"/>
    <lineage>
        <taxon>Bacteria</taxon>
        <taxon>Pseudomonadati</taxon>
        <taxon>Thermodesulfobacteriota</taxon>
        <taxon>Desulfobacteria</taxon>
        <taxon>Desulfobacterales</taxon>
        <taxon>Desulfosarcinaceae</taxon>
        <taxon>Desulfosarcina</taxon>
    </lineage>
</organism>
<feature type="transmembrane region" description="Helical" evidence="8">
    <location>
        <begin position="211"/>
        <end position="233"/>
    </location>
</feature>
<dbReference type="AlphaFoldDB" id="A0A5K8AAJ3"/>
<evidence type="ECO:0000256" key="1">
    <source>
        <dbReference type="ARBA" id="ARBA00004651"/>
    </source>
</evidence>
<comment type="subcellular location">
    <subcellularLocation>
        <location evidence="1 8">Cell membrane</location>
        <topology evidence="1 8">Multi-pass membrane protein</topology>
    </subcellularLocation>
</comment>
<evidence type="ECO:0000256" key="2">
    <source>
        <dbReference type="ARBA" id="ARBA00022448"/>
    </source>
</evidence>
<comment type="similarity">
    <text evidence="7">Belongs to the binding-protein-dependent transport system permease family. OppBC subfamily.</text>
</comment>
<evidence type="ECO:0000256" key="5">
    <source>
        <dbReference type="ARBA" id="ARBA00022989"/>
    </source>
</evidence>
<name>A0A5K8AAJ3_9BACT</name>
<evidence type="ECO:0000313" key="10">
    <source>
        <dbReference type="EMBL" id="BBO89607.1"/>
    </source>
</evidence>
<dbReference type="InterPro" id="IPR035906">
    <property type="entry name" value="MetI-like_sf"/>
</dbReference>
<evidence type="ECO:0000256" key="7">
    <source>
        <dbReference type="ARBA" id="ARBA00024202"/>
    </source>
</evidence>
<feature type="domain" description="ABC transmembrane type-1" evidence="9">
    <location>
        <begin position="45"/>
        <end position="234"/>
    </location>
</feature>
<dbReference type="CDD" id="cd06261">
    <property type="entry name" value="TM_PBP2"/>
    <property type="match status" value="1"/>
</dbReference>
<gene>
    <name evidence="10" type="ORF">DSCOOX_27870</name>
</gene>
<evidence type="ECO:0000313" key="11">
    <source>
        <dbReference type="Proteomes" id="UP000422108"/>
    </source>
</evidence>
<dbReference type="Gene3D" id="1.10.3720.10">
    <property type="entry name" value="MetI-like"/>
    <property type="match status" value="1"/>
</dbReference>
<dbReference type="InterPro" id="IPR053385">
    <property type="entry name" value="ABC_transport_permease"/>
</dbReference>
<evidence type="ECO:0000256" key="3">
    <source>
        <dbReference type="ARBA" id="ARBA00022475"/>
    </source>
</evidence>
<dbReference type="Proteomes" id="UP000422108">
    <property type="component" value="Chromosome"/>
</dbReference>
<accession>A0A5K8AAJ3</accession>
<dbReference type="GO" id="GO:0055085">
    <property type="term" value="P:transmembrane transport"/>
    <property type="evidence" value="ECO:0007669"/>
    <property type="project" value="InterPro"/>
</dbReference>
<sequence>MAPVFSPYDPLELNLGARLLPPSINHPMGTDAVGRDMLSRIIYGTRISLVIAAVVVFFETLIGLIVGTAAGYFGKLVDELLMRLVDILLAFPGIILSLAIVGIRGASPMNLIVALSSVGWGKYARLFRGTILAVKEEPFIESARAIGCGKLRIACCHMLPNIVSPIIVLATMNMGTIIISTAGLSFIGLGIQAPTPEWGVMLNEAKPFMETYPHLMIFPGLMIMVTVMAFNFLGDGLRDLFDLSIQKIGT</sequence>
<dbReference type="PANTHER" id="PTHR43386:SF1">
    <property type="entry name" value="D,D-DIPEPTIDE TRANSPORT SYSTEM PERMEASE PROTEIN DDPC-RELATED"/>
    <property type="match status" value="1"/>
</dbReference>
<proteinExistence type="inferred from homology"/>
<keyword evidence="2 8" id="KW-0813">Transport</keyword>
<keyword evidence="6 8" id="KW-0472">Membrane</keyword>
<feature type="transmembrane region" description="Helical" evidence="8">
    <location>
        <begin position="166"/>
        <end position="191"/>
    </location>
</feature>
<dbReference type="SUPFAM" id="SSF161098">
    <property type="entry name" value="MetI-like"/>
    <property type="match status" value="1"/>
</dbReference>
<feature type="transmembrane region" description="Helical" evidence="8">
    <location>
        <begin position="80"/>
        <end position="103"/>
    </location>
</feature>
<evidence type="ECO:0000256" key="4">
    <source>
        <dbReference type="ARBA" id="ARBA00022692"/>
    </source>
</evidence>
<keyword evidence="3" id="KW-1003">Cell membrane</keyword>